<dbReference type="InterPro" id="IPR010808">
    <property type="entry name" value="CheA_P2-bd"/>
</dbReference>
<evidence type="ECO:0000313" key="6">
    <source>
        <dbReference type="EMBL" id="MCY9596669.1"/>
    </source>
</evidence>
<dbReference type="PANTHER" id="PTHR43395">
    <property type="entry name" value="SENSOR HISTIDINE KINASE CHEA"/>
    <property type="match status" value="1"/>
</dbReference>
<proteinExistence type="predicted"/>
<name>A0ABT4FDT7_9BACL</name>
<keyword evidence="1" id="KW-0547">Nucleotide-binding</keyword>
<dbReference type="Pfam" id="PF07194">
    <property type="entry name" value="P2"/>
    <property type="match status" value="1"/>
</dbReference>
<feature type="region of interest" description="Disordered" evidence="4">
    <location>
        <begin position="252"/>
        <end position="291"/>
    </location>
</feature>
<keyword evidence="1" id="KW-0067">ATP-binding</keyword>
<dbReference type="Gene3D" id="3.30.70.1110">
    <property type="entry name" value="Histidine kinase CheA-like, P2 response regulator-binding domain"/>
    <property type="match status" value="1"/>
</dbReference>
<dbReference type="InterPro" id="IPR036641">
    <property type="entry name" value="HPT_dom_sf"/>
</dbReference>
<feature type="non-terminal residue" evidence="6">
    <location>
        <position position="291"/>
    </location>
</feature>
<dbReference type="PROSITE" id="PS50894">
    <property type="entry name" value="HPT"/>
    <property type="match status" value="1"/>
</dbReference>
<organism evidence="6 7">
    <name type="scientific">Paenibacillus chitinolyticus</name>
    <dbReference type="NCBI Taxonomy" id="79263"/>
    <lineage>
        <taxon>Bacteria</taxon>
        <taxon>Bacillati</taxon>
        <taxon>Bacillota</taxon>
        <taxon>Bacilli</taxon>
        <taxon>Bacillales</taxon>
        <taxon>Paenibacillaceae</taxon>
        <taxon>Paenibacillus</taxon>
    </lineage>
</organism>
<dbReference type="Pfam" id="PF01627">
    <property type="entry name" value="Hpt"/>
    <property type="match status" value="1"/>
</dbReference>
<dbReference type="InterPro" id="IPR008207">
    <property type="entry name" value="Sig_transdc_His_kin_Hpt_dom"/>
</dbReference>
<feature type="domain" description="HPt" evidence="5">
    <location>
        <begin position="1"/>
        <end position="102"/>
    </location>
</feature>
<sequence>MLSEYKEIFLEELEEQLQVMDGEILKLEQSGESGIVIQSLFRAAHTIKGSSAAMGFEEMKQLTHEMEHLLDRVRSGQLAVSGALIDLLFTALDILKQLKHDIVGGESSSADISDCVRALRNFGEDQDLDGDRPDAEEMPAHRGKPSLSLDLRLRVQERMELGQKLFWVDIRIASECLIRGARAYVIHSALNEYGDVLLADPEPEGLNEEGPGDLLFLYAGNQSREELQAFADGLMEVERAVVEPLAQEEAAVSGAGAAERAAGSAAGAGESAAPDAAGTAGPAWSAPDATG</sequence>
<gene>
    <name evidence="6" type="ORF">M5X16_12885</name>
</gene>
<dbReference type="SUPFAM" id="SSF55052">
    <property type="entry name" value="CheY-binding domain of CheA"/>
    <property type="match status" value="1"/>
</dbReference>
<accession>A0ABT4FDT7</accession>
<dbReference type="RefSeq" id="WP_268630159.1">
    <property type="nucleotide sequence ID" value="NZ_JAMDMJ010000014.1"/>
</dbReference>
<feature type="region of interest" description="Disordered" evidence="4">
    <location>
        <begin position="124"/>
        <end position="143"/>
    </location>
</feature>
<evidence type="ECO:0000313" key="7">
    <source>
        <dbReference type="Proteomes" id="UP001527202"/>
    </source>
</evidence>
<dbReference type="SMART" id="SM00073">
    <property type="entry name" value="HPT"/>
    <property type="match status" value="1"/>
</dbReference>
<dbReference type="InterPro" id="IPR051315">
    <property type="entry name" value="Bact_Chemotaxis_CheA"/>
</dbReference>
<evidence type="ECO:0000256" key="1">
    <source>
        <dbReference type="ARBA" id="ARBA00022840"/>
    </source>
</evidence>
<dbReference type="CDD" id="cd00088">
    <property type="entry name" value="HPT"/>
    <property type="match status" value="1"/>
</dbReference>
<feature type="compositionally biased region" description="Basic and acidic residues" evidence="4">
    <location>
        <begin position="129"/>
        <end position="140"/>
    </location>
</feature>
<keyword evidence="7" id="KW-1185">Reference proteome</keyword>
<dbReference type="EMBL" id="JAMDMJ010000014">
    <property type="protein sequence ID" value="MCY9596669.1"/>
    <property type="molecule type" value="Genomic_DNA"/>
</dbReference>
<dbReference type="Gene3D" id="1.20.120.160">
    <property type="entry name" value="HPT domain"/>
    <property type="match status" value="1"/>
</dbReference>
<dbReference type="SUPFAM" id="SSF47226">
    <property type="entry name" value="Histidine-containing phosphotransfer domain, HPT domain"/>
    <property type="match status" value="1"/>
</dbReference>
<evidence type="ECO:0000256" key="4">
    <source>
        <dbReference type="SAM" id="MobiDB-lite"/>
    </source>
</evidence>
<evidence type="ECO:0000256" key="2">
    <source>
        <dbReference type="ARBA" id="ARBA00023012"/>
    </source>
</evidence>
<dbReference type="PANTHER" id="PTHR43395:SF10">
    <property type="entry name" value="CHEMOTAXIS PROTEIN CHEA"/>
    <property type="match status" value="1"/>
</dbReference>
<feature type="modified residue" description="Phosphohistidine" evidence="3">
    <location>
        <position position="45"/>
    </location>
</feature>
<keyword evidence="3" id="KW-0597">Phosphoprotein</keyword>
<feature type="compositionally biased region" description="Low complexity" evidence="4">
    <location>
        <begin position="252"/>
        <end position="283"/>
    </location>
</feature>
<dbReference type="Proteomes" id="UP001527202">
    <property type="component" value="Unassembled WGS sequence"/>
</dbReference>
<keyword evidence="2" id="KW-0902">Two-component regulatory system</keyword>
<dbReference type="InterPro" id="IPR035891">
    <property type="entry name" value="CheY-binding_CheA"/>
</dbReference>
<evidence type="ECO:0000256" key="3">
    <source>
        <dbReference type="PROSITE-ProRule" id="PRU00110"/>
    </source>
</evidence>
<protein>
    <submittedName>
        <fullName evidence="6">Hpt domain-containing protein</fullName>
    </submittedName>
</protein>
<evidence type="ECO:0000259" key="5">
    <source>
        <dbReference type="PROSITE" id="PS50894"/>
    </source>
</evidence>
<comment type="caution">
    <text evidence="6">The sequence shown here is derived from an EMBL/GenBank/DDBJ whole genome shotgun (WGS) entry which is preliminary data.</text>
</comment>
<dbReference type="InterPro" id="IPR037052">
    <property type="entry name" value="CheA-like_P2_sf"/>
</dbReference>
<reference evidence="6 7" key="1">
    <citation type="submission" date="2022-05" db="EMBL/GenBank/DDBJ databases">
        <title>Genome Sequencing of Bee-Associated Microbes.</title>
        <authorList>
            <person name="Dunlap C."/>
        </authorList>
    </citation>
    <scope>NUCLEOTIDE SEQUENCE [LARGE SCALE GENOMIC DNA]</scope>
    <source>
        <strain evidence="6 7">NRRL B-23120</strain>
    </source>
</reference>